<dbReference type="WBParaSite" id="PgE406_g001_t01">
    <property type="protein sequence ID" value="PgE406_g001_t01"/>
    <property type="gene ID" value="PgE406_g001"/>
</dbReference>
<evidence type="ECO:0000313" key="2">
    <source>
        <dbReference type="WBParaSite" id="PgE406_g001_t01"/>
    </source>
</evidence>
<organism evidence="1 2">
    <name type="scientific">Parascaris univalens</name>
    <name type="common">Nematode worm</name>
    <dbReference type="NCBI Taxonomy" id="6257"/>
    <lineage>
        <taxon>Eukaryota</taxon>
        <taxon>Metazoa</taxon>
        <taxon>Ecdysozoa</taxon>
        <taxon>Nematoda</taxon>
        <taxon>Chromadorea</taxon>
        <taxon>Rhabditida</taxon>
        <taxon>Spirurina</taxon>
        <taxon>Ascaridomorpha</taxon>
        <taxon>Ascaridoidea</taxon>
        <taxon>Ascarididae</taxon>
        <taxon>Parascaris</taxon>
    </lineage>
</organism>
<accession>A0A915A812</accession>
<dbReference type="Proteomes" id="UP000887569">
    <property type="component" value="Unplaced"/>
</dbReference>
<sequence length="120" mass="13777">MNILYNRRQKLIDGIMRVKNAAFYYPIASNAPEFKLKQGSVVVLARRGWLCSLRVTTDGRLQVLLERLARTFPCHPAGCTVRSEKEQLFLMSATGEETIVIFSGKKQLKYHIYYTHPSVQ</sequence>
<protein>
    <submittedName>
        <fullName evidence="2">Uncharacterized protein</fullName>
    </submittedName>
</protein>
<keyword evidence="1" id="KW-1185">Reference proteome</keyword>
<proteinExistence type="predicted"/>
<evidence type="ECO:0000313" key="1">
    <source>
        <dbReference type="Proteomes" id="UP000887569"/>
    </source>
</evidence>
<dbReference type="AlphaFoldDB" id="A0A915A812"/>
<reference evidence="2" key="1">
    <citation type="submission" date="2022-11" db="UniProtKB">
        <authorList>
            <consortium name="WormBaseParasite"/>
        </authorList>
    </citation>
    <scope>IDENTIFICATION</scope>
</reference>
<name>A0A915A812_PARUN</name>